<dbReference type="EMBL" id="JAKJPO010000009">
    <property type="protein sequence ID" value="MCF7222932.1"/>
    <property type="molecule type" value="Genomic_DNA"/>
</dbReference>
<reference evidence="1" key="2">
    <citation type="submission" date="2022-01" db="EMBL/GenBank/DDBJ databases">
        <authorList>
            <person name="Zhou L.Y."/>
        </authorList>
    </citation>
    <scope>NUCLEOTIDE SEQUENCE</scope>
    <source>
        <strain evidence="1">TLK-CK17</strain>
    </source>
</reference>
<keyword evidence="2" id="KW-1185">Reference proteome</keyword>
<organism evidence="1 2">
    <name type="scientific">Marilutibacter chinensis</name>
    <dbReference type="NCBI Taxonomy" id="2912247"/>
    <lineage>
        <taxon>Bacteria</taxon>
        <taxon>Pseudomonadati</taxon>
        <taxon>Pseudomonadota</taxon>
        <taxon>Gammaproteobacteria</taxon>
        <taxon>Lysobacterales</taxon>
        <taxon>Lysobacteraceae</taxon>
        <taxon>Marilutibacter</taxon>
    </lineage>
</organism>
<gene>
    <name evidence="1" type="ORF">L3V18_14230</name>
</gene>
<name>A0ABS9HXR8_9GAMM</name>
<dbReference type="RefSeq" id="WP_237055924.1">
    <property type="nucleotide sequence ID" value="NZ_JAKJPO010000009.1"/>
</dbReference>
<evidence type="ECO:0000313" key="2">
    <source>
        <dbReference type="Proteomes" id="UP001430796"/>
    </source>
</evidence>
<proteinExistence type="predicted"/>
<reference evidence="1" key="1">
    <citation type="submission" date="2022-01" db="EMBL/GenBank/DDBJ databases">
        <title>Lysobacter chinensis sp. nov., a bacterium isolated from cow dung compost.</title>
        <authorList>
            <person name="Liu Y."/>
        </authorList>
    </citation>
    <scope>NUCLEOTIDE SEQUENCE</scope>
    <source>
        <strain evidence="1">TLK-CK17</strain>
    </source>
</reference>
<accession>A0ABS9HXR8</accession>
<protein>
    <submittedName>
        <fullName evidence="1">Uncharacterized protein</fullName>
    </submittedName>
</protein>
<comment type="caution">
    <text evidence="1">The sequence shown here is derived from an EMBL/GenBank/DDBJ whole genome shotgun (WGS) entry which is preliminary data.</text>
</comment>
<dbReference type="Proteomes" id="UP001430796">
    <property type="component" value="Unassembled WGS sequence"/>
</dbReference>
<evidence type="ECO:0000313" key="1">
    <source>
        <dbReference type="EMBL" id="MCF7222932.1"/>
    </source>
</evidence>
<sequence length="130" mass="14028">MSAVAPVFDQVIRLLAMLPGVEVSSRHPVGDRVRLEIVCTDIRSTVEIRRLCMAANVAMAPVVLDPSCAGDMQHSCFSLSADTTAMETISHGNLQLLGIHLVWHLHRRDVLPADAANLLLRGWSAAPVGP</sequence>